<feature type="compositionally biased region" description="Basic residues" evidence="1">
    <location>
        <begin position="68"/>
        <end position="77"/>
    </location>
</feature>
<sequence length="145" mass="16620">MSFVGPLPNCGPTTLGPPARTHATTRPHRILQRTRIYLQKIPDKTHLPLPKIQDKTLFLKIVDQQAPKRLHHARKKNGPTDRSTATTTTTTTRSKAMMTSPKRREKKTTTPQRKDAFFLPPFIPVFQSINVSIYPDFFIDISRYL</sequence>
<feature type="region of interest" description="Disordered" evidence="1">
    <location>
        <begin position="68"/>
        <end position="111"/>
    </location>
</feature>
<feature type="region of interest" description="Disordered" evidence="1">
    <location>
        <begin position="1"/>
        <end position="28"/>
    </location>
</feature>
<dbReference type="EMBL" id="MG011689">
    <property type="protein sequence ID" value="AVK74437.1"/>
    <property type="molecule type" value="Genomic_DNA"/>
</dbReference>
<dbReference type="Proteomes" id="UP000248852">
    <property type="component" value="Segment"/>
</dbReference>
<evidence type="ECO:0000313" key="2">
    <source>
        <dbReference type="EMBL" id="AVK74437.1"/>
    </source>
</evidence>
<proteinExistence type="predicted"/>
<dbReference type="GeneID" id="36843578"/>
<evidence type="ECO:0000256" key="1">
    <source>
        <dbReference type="SAM" id="MobiDB-lite"/>
    </source>
</evidence>
<organism evidence="2">
    <name type="scientific">Pandoravirus quercus</name>
    <dbReference type="NCBI Taxonomy" id="2107709"/>
    <lineage>
        <taxon>Viruses</taxon>
        <taxon>Pandoravirus</taxon>
    </lineage>
</organism>
<dbReference type="RefSeq" id="YP_009482706.1">
    <property type="nucleotide sequence ID" value="NC_037667.1"/>
</dbReference>
<dbReference type="KEGG" id="vg:36843578"/>
<reference evidence="2" key="1">
    <citation type="journal article" date="2018" name="Nat. Commun.">
        <title>Diversity and evolution of the emerging Pandoraviridae family.</title>
        <authorList>
            <person name="Legendre M."/>
            <person name="Fabre E."/>
            <person name="Poirot O."/>
            <person name="Jeudy S."/>
            <person name="Lartigue A."/>
            <person name="Alempic J.M."/>
            <person name="Beucher L."/>
            <person name="Philippe N."/>
            <person name="Bertaux L."/>
            <person name="Christo-Foroux E."/>
            <person name="Labadie K."/>
            <person name="Coute Y."/>
            <person name="Abergel C."/>
            <person name="Claverie J.M."/>
        </authorList>
    </citation>
    <scope>NUCLEOTIDE SEQUENCE [LARGE SCALE GENOMIC DNA]</scope>
    <source>
        <strain evidence="2">Quercus</strain>
    </source>
</reference>
<accession>A0A2U7U7N7</accession>
<name>A0A2U7U7N7_9VIRU</name>
<protein>
    <submittedName>
        <fullName evidence="2">Uncharacterized protein</fullName>
    </submittedName>
</protein>
<feature type="compositionally biased region" description="Low complexity" evidence="1">
    <location>
        <begin position="80"/>
        <end position="99"/>
    </location>
</feature>
<gene>
    <name evidence="2" type="ORF">pqer_cds_15</name>
</gene>